<dbReference type="PANTHER" id="PTHR45628:SF7">
    <property type="entry name" value="VOLTAGE-DEPENDENT CALCIUM CHANNEL TYPE A SUBUNIT ALPHA-1"/>
    <property type="match status" value="1"/>
</dbReference>
<feature type="transmembrane region" description="Helical" evidence="14">
    <location>
        <begin position="272"/>
        <end position="293"/>
    </location>
</feature>
<keyword evidence="5 14" id="KW-0812">Transmembrane</keyword>
<dbReference type="InterPro" id="IPR050599">
    <property type="entry name" value="VDCC_alpha-1_subunit"/>
</dbReference>
<feature type="domain" description="Ion transport" evidence="15">
    <location>
        <begin position="1206"/>
        <end position="1454"/>
    </location>
</feature>
<feature type="transmembrane region" description="Helical" evidence="14">
    <location>
        <begin position="1605"/>
        <end position="1624"/>
    </location>
</feature>
<reference evidence="16" key="1">
    <citation type="submission" date="2021-01" db="EMBL/GenBank/DDBJ databases">
        <authorList>
            <consortium name="Genoscope - CEA"/>
            <person name="William W."/>
        </authorList>
    </citation>
    <scope>NUCLEOTIDE SEQUENCE</scope>
</reference>
<evidence type="ECO:0000256" key="14">
    <source>
        <dbReference type="SAM" id="Phobius"/>
    </source>
</evidence>
<feature type="transmembrane region" description="Helical" evidence="14">
    <location>
        <begin position="247"/>
        <end position="266"/>
    </location>
</feature>
<dbReference type="Pfam" id="PF00520">
    <property type="entry name" value="Ion_trans"/>
    <property type="match status" value="4"/>
</dbReference>
<dbReference type="FunFam" id="1.10.287.70:FF:000117">
    <property type="entry name" value="Voltage-gated Ca2+ channel, alpha subunit"/>
    <property type="match status" value="1"/>
</dbReference>
<keyword evidence="17" id="KW-1185">Reference proteome</keyword>
<evidence type="ECO:0000256" key="9">
    <source>
        <dbReference type="ARBA" id="ARBA00023065"/>
    </source>
</evidence>
<evidence type="ECO:0000256" key="11">
    <source>
        <dbReference type="ARBA" id="ARBA00023180"/>
    </source>
</evidence>
<proteinExistence type="predicted"/>
<keyword evidence="9" id="KW-0406">Ion transport</keyword>
<sequence>MIYEIRHERKKSENSNAIKLKQRQSEEVQVINQINQSDRLNSIHSQLKQSINISDKSSYLGLENRLLPQDSISDQEHLQKRHSQEGFQNKFDNEQPIPLIQLIEHDARDRCKVDIVKQMKCQGDLNEFQRKAEVQPDFLDVDQDIIHKHEKHSQRNYRTDPYYVKLVELHGYQRIKHELEHYHDHYPLLQVRKIIVYMSFLIPILAKTIVNSIGFQILMTILILFNIVLYIIVKTEHREDTDQIEQIITILFFTEIGLRIISQGFLLSKNAYFVNFSNVFDFSIVLLSALNLYRPDIVIIDLSPLRIITLLQYLGDIFDGLRVMLTALRQSIKYILEALAIVGLFSLFFALAGLYLFQGLFNYRCMPINPDEDAGDVWIQCNVDQCPDEMICSFVANTVKVPTSFNNIIYSYGQILRTITMDDWSWVMFFTIRIFSPWVWIYYLLIIFVGGFFGFNLVIAVLKTHYAEAAEEFFHEQEQQEINKQLLESQNCNEIQIRDTSNIFDVALLKNIGFHKTFQQYYKLLNSSKNISSYKLEDFQSKNSTQPRLLSAKQRNVNDNNMNFIQSLLQRLRGLTFKHILLTKFSKLRKQQELINLKNYTDDEDYLKILEDLMKFDFAQLSKQLNPNQHQKYTSLEDVMPSFSNIQNVKKHIDDKVIDFSKYTFSFQYAIPQSNSLHDQIFKSNNISNSFKYPIKKSFRAQRHIIKENCSQDSVTTRKPCIRTEKKNYKGFTKHMVKSKHNVQFAIKKGDVVTFLFIQGYYLNYEKILYKLKQKIEKEKIKQQCLEQEYKNIRIKDIKNKIICDLNWSGNDVIESNYLSINFRSTLIAMNKVDHVIWVRGIIGKILILRKYLSRMVSSKITEIALDLLIFINFTFLSLYGIVDASIISQVEDITTILLSIETFLRYCSFSFKELTNSNESIMQTMIVVLNFIEFTMSDYMPNLTEQNLRLIRGTKCILFYRCLKYNSMAVTIGHIASKTFKQYIYLTFLMFIVIFLYALVGMEVYAGRFDQNDVLGQLHSYNNVLKSFMTVFNIMTNDDWYGVFVLGTSINETFAVVYSYSMVIVLNYLTYGLVLAILLDGFGKYLDRQIFSEMEENETPKLIVQNTEQLETQHTQQFSEINNMRSIQNVTFPKTNSKQKIALIQHLINSIRQIYQKIQDENPELYNGVNCEQSLFCFDKTNPLRKLCMLVARSKLYILINDLSLVSSIVIFIIQTYNDYEEDKETYPQVAQFYINLILAVDYAINVIAKGLFIDNGAYFNSIWQIVDVIYIIAFFIQYEKDDYIKPIFQIFLYVGYFRPFNLLNRITILNVLSSALYKSLVDILNVLLTLFSVWIIFGVYGIILYERQFGFCEDKMQFRVSYQECIEQNRTWVNFKHNFDNITMAIPTLFTVSTFDGWGEMLQIAENSDSSNVGPVPFNSYIHTYVFFISFCFVGSMFFLSLFTGVLFSNLKLNQRKIEKKDFNQNQKEFIEISDIITKDIPVFSTPPDNVIRRFASIIMNDNIMQTIFFIILLLDLVNNILFHSDMSIKHLIIINYIHHGFSIVITIWGLIQYLALGLFRFFDNYWRQFLFILIIFAIADLVADFEFAWVEIYFYSSPLTPYYRLYRICFMLRSFRLILIFQGLINIQRLMRVMVYALPFLAKIFFILIDTMLVFALFGCQLYGQIDSGQVMDEQINFHNIAQAMLTLFKCASGDDWRTIMTDTMHHNPNCTSDSLYCGSTYSQIYFFLFMLLSNYVFLNLFVLGLIEQFESFFQVQNSIIQTYVENEDRIKTIWCKYSPETQGKAMHYKFLCRFLMDLGAPLGRGKEENLWDAAKQASAFKLKCDHRGYIQYNQLIYELFRTCFQDNVFKTGSKNGIKQIKQYNKEMQMKLMNYRRNLFIKRANICLVDLRTNFNILHDYLNVLIAFKAWESHSKKLIRRVNFKNREYTENMDSSKDEQNNDELQQSENSILNDINQLRGSIQISDTDRFQPMITDENQTKHLLTSLSQESMQAPELPCYNHQLPQFSRNLFIYQPKRS</sequence>
<evidence type="ECO:0000256" key="1">
    <source>
        <dbReference type="ARBA" id="ARBA00004141"/>
    </source>
</evidence>
<name>A0A8S1MDL8_PARPR</name>
<feature type="transmembrane region" description="Helical" evidence="14">
    <location>
        <begin position="1259"/>
        <end position="1280"/>
    </location>
</feature>
<evidence type="ECO:0000256" key="13">
    <source>
        <dbReference type="SAM" id="Coils"/>
    </source>
</evidence>
<keyword evidence="7" id="KW-0851">Voltage-gated channel</keyword>
<feature type="transmembrane region" description="Helical" evidence="14">
    <location>
        <begin position="216"/>
        <end position="235"/>
    </location>
</feature>
<dbReference type="GO" id="GO:0098703">
    <property type="term" value="P:calcium ion import across plasma membrane"/>
    <property type="evidence" value="ECO:0007669"/>
    <property type="project" value="TreeGrafter"/>
</dbReference>
<evidence type="ECO:0000256" key="5">
    <source>
        <dbReference type="ARBA" id="ARBA00022692"/>
    </source>
</evidence>
<keyword evidence="8 14" id="KW-1133">Transmembrane helix</keyword>
<feature type="domain" description="Ion transport" evidence="15">
    <location>
        <begin position="215"/>
        <end position="471"/>
    </location>
</feature>
<feature type="transmembrane region" description="Helical" evidence="14">
    <location>
        <begin position="1427"/>
        <end position="1453"/>
    </location>
</feature>
<feature type="transmembrane region" description="Helical" evidence="14">
    <location>
        <begin position="1230"/>
        <end position="1250"/>
    </location>
</feature>
<feature type="domain" description="Ion transport" evidence="15">
    <location>
        <begin position="1506"/>
        <end position="1755"/>
    </location>
</feature>
<keyword evidence="11" id="KW-0325">Glycoprotein</keyword>
<comment type="caution">
    <text evidence="16">The sequence shown here is derived from an EMBL/GenBank/DDBJ whole genome shotgun (WGS) entry which is preliminary data.</text>
</comment>
<evidence type="ECO:0000259" key="15">
    <source>
        <dbReference type="Pfam" id="PF00520"/>
    </source>
</evidence>
<dbReference type="PANTHER" id="PTHR45628">
    <property type="entry name" value="VOLTAGE-DEPENDENT CALCIUM CHANNEL TYPE A SUBUNIT ALPHA-1"/>
    <property type="match status" value="1"/>
</dbReference>
<dbReference type="GO" id="GO:0005891">
    <property type="term" value="C:voltage-gated calcium channel complex"/>
    <property type="evidence" value="ECO:0007669"/>
    <property type="project" value="TreeGrafter"/>
</dbReference>
<keyword evidence="10 14" id="KW-0472">Membrane</keyword>
<evidence type="ECO:0000256" key="8">
    <source>
        <dbReference type="ARBA" id="ARBA00022989"/>
    </source>
</evidence>
<dbReference type="FunFam" id="1.20.120.350:FF:000087">
    <property type="entry name" value="Uncharacterized protein"/>
    <property type="match status" value="1"/>
</dbReference>
<keyword evidence="12" id="KW-0407">Ion channel</keyword>
<dbReference type="InterPro" id="IPR005821">
    <property type="entry name" value="Ion_trans_dom"/>
</dbReference>
<comment type="subcellular location">
    <subcellularLocation>
        <location evidence="1">Membrane</location>
        <topology evidence="1">Multi-pass membrane protein</topology>
    </subcellularLocation>
</comment>
<feature type="transmembrane region" description="Helical" evidence="14">
    <location>
        <begin position="1636"/>
        <end position="1661"/>
    </location>
</feature>
<evidence type="ECO:0000256" key="3">
    <source>
        <dbReference type="ARBA" id="ARBA00022568"/>
    </source>
</evidence>
<feature type="transmembrane region" description="Helical" evidence="14">
    <location>
        <begin position="334"/>
        <end position="357"/>
    </location>
</feature>
<feature type="transmembrane region" description="Helical" evidence="14">
    <location>
        <begin position="864"/>
        <end position="883"/>
    </location>
</feature>
<protein>
    <recommendedName>
        <fullName evidence="15">Ion transport domain-containing protein</fullName>
    </recommendedName>
</protein>
<dbReference type="Proteomes" id="UP000688137">
    <property type="component" value="Unassembled WGS sequence"/>
</dbReference>
<feature type="transmembrane region" description="Helical" evidence="14">
    <location>
        <begin position="1197"/>
        <end position="1218"/>
    </location>
</feature>
<evidence type="ECO:0000256" key="4">
    <source>
        <dbReference type="ARBA" id="ARBA00022673"/>
    </source>
</evidence>
<dbReference type="FunFam" id="1.10.287.70:FF:000166">
    <property type="entry name" value="Voltage-gated Ca2+ channel, alpha subunit"/>
    <property type="match status" value="1"/>
</dbReference>
<dbReference type="FunFam" id="1.10.287.70:FF:000162">
    <property type="entry name" value="Voltage-gated Ca2+ channel, alpha subunit"/>
    <property type="match status" value="1"/>
</dbReference>
<organism evidence="16 17">
    <name type="scientific">Paramecium primaurelia</name>
    <dbReference type="NCBI Taxonomy" id="5886"/>
    <lineage>
        <taxon>Eukaryota</taxon>
        <taxon>Sar</taxon>
        <taxon>Alveolata</taxon>
        <taxon>Ciliophora</taxon>
        <taxon>Intramacronucleata</taxon>
        <taxon>Oligohymenophorea</taxon>
        <taxon>Peniculida</taxon>
        <taxon>Parameciidae</taxon>
        <taxon>Paramecium</taxon>
    </lineage>
</organism>
<dbReference type="EMBL" id="CAJJDM010000055">
    <property type="protein sequence ID" value="CAD8075813.1"/>
    <property type="molecule type" value="Genomic_DNA"/>
</dbReference>
<evidence type="ECO:0000313" key="17">
    <source>
        <dbReference type="Proteomes" id="UP000688137"/>
    </source>
</evidence>
<feature type="transmembrane region" description="Helical" evidence="14">
    <location>
        <begin position="1058"/>
        <end position="1080"/>
    </location>
</feature>
<feature type="transmembrane region" description="Helical" evidence="14">
    <location>
        <begin position="984"/>
        <end position="1001"/>
    </location>
</feature>
<keyword evidence="6" id="KW-0106">Calcium</keyword>
<keyword evidence="13" id="KW-0175">Coiled coil</keyword>
<feature type="transmembrane region" description="Helical" evidence="14">
    <location>
        <begin position="440"/>
        <end position="462"/>
    </location>
</feature>
<feature type="transmembrane region" description="Helical" evidence="14">
    <location>
        <begin position="1505"/>
        <end position="1524"/>
    </location>
</feature>
<keyword evidence="4" id="KW-0107">Calcium channel</keyword>
<dbReference type="FunFam" id="1.20.120.350:FF:000082">
    <property type="entry name" value="Uncharacterized protein"/>
    <property type="match status" value="1"/>
</dbReference>
<feature type="transmembrane region" description="Helical" evidence="14">
    <location>
        <begin position="1544"/>
        <end position="1565"/>
    </location>
</feature>
<feature type="coiled-coil region" evidence="13">
    <location>
        <begin position="769"/>
        <end position="796"/>
    </location>
</feature>
<feature type="transmembrane region" description="Helical" evidence="14">
    <location>
        <begin position="1326"/>
        <end position="1347"/>
    </location>
</feature>
<evidence type="ECO:0000256" key="6">
    <source>
        <dbReference type="ARBA" id="ARBA00022837"/>
    </source>
</evidence>
<keyword evidence="3" id="KW-0109">Calcium transport</keyword>
<feature type="transmembrane region" description="Helical" evidence="14">
    <location>
        <begin position="1728"/>
        <end position="1750"/>
    </location>
</feature>
<feature type="domain" description="Ion transport" evidence="15">
    <location>
        <begin position="861"/>
        <end position="1085"/>
    </location>
</feature>
<feature type="transmembrane region" description="Helical" evidence="14">
    <location>
        <begin position="1572"/>
        <end position="1593"/>
    </location>
</feature>
<gene>
    <name evidence="16" type="ORF">PPRIM_AZ9-3.1.T0550088</name>
</gene>
<dbReference type="FunFam" id="1.20.120.350:FF:000093">
    <property type="entry name" value="Uncharacterized protein"/>
    <property type="match status" value="1"/>
</dbReference>
<evidence type="ECO:0000256" key="10">
    <source>
        <dbReference type="ARBA" id="ARBA00023136"/>
    </source>
</evidence>
<dbReference type="GO" id="GO:0008331">
    <property type="term" value="F:high voltage-gated calcium channel activity"/>
    <property type="evidence" value="ECO:0007669"/>
    <property type="project" value="TreeGrafter"/>
</dbReference>
<evidence type="ECO:0000256" key="12">
    <source>
        <dbReference type="ARBA" id="ARBA00023303"/>
    </source>
</evidence>
<accession>A0A8S1MDL8</accession>
<evidence type="ECO:0000256" key="2">
    <source>
        <dbReference type="ARBA" id="ARBA00022448"/>
    </source>
</evidence>
<evidence type="ECO:0000256" key="7">
    <source>
        <dbReference type="ARBA" id="ARBA00022882"/>
    </source>
</evidence>
<evidence type="ECO:0000313" key="16">
    <source>
        <dbReference type="EMBL" id="CAD8075813.1"/>
    </source>
</evidence>
<dbReference type="OMA" id="MITDENQ"/>
<keyword evidence="2" id="KW-0813">Transport</keyword>